<accession>A0AAD9VTP5</accession>
<sequence length="93" mass="11261">MKVCRSWEENILILFFKVDGNVRFHIGSTPFWRTKWQLLLHHSNRNKMRLMQREGESKELICVIKLALFVTWQANSEWVYAVHRYIDVHKSES</sequence>
<gene>
    <name evidence="1" type="ORF">KPH14_010659</name>
</gene>
<dbReference type="AlphaFoldDB" id="A0AAD9VTP5"/>
<protein>
    <submittedName>
        <fullName evidence="1">Uncharacterized protein</fullName>
    </submittedName>
</protein>
<evidence type="ECO:0000313" key="2">
    <source>
        <dbReference type="Proteomes" id="UP001258017"/>
    </source>
</evidence>
<comment type="caution">
    <text evidence="1">The sequence shown here is derived from an EMBL/GenBank/DDBJ whole genome shotgun (WGS) entry which is preliminary data.</text>
</comment>
<keyword evidence="2" id="KW-1185">Reference proteome</keyword>
<name>A0AAD9VTP5_9HYME</name>
<dbReference type="Proteomes" id="UP001258017">
    <property type="component" value="Unassembled WGS sequence"/>
</dbReference>
<reference evidence="1" key="2">
    <citation type="journal article" date="2023" name="Commun. Biol.">
        <title>Intrasexual cuticular hydrocarbon dimorphism in a wasp sheds light on hydrocarbon biosynthesis genes in Hymenoptera.</title>
        <authorList>
            <person name="Moris V.C."/>
            <person name="Podsiadlowski L."/>
            <person name="Martin S."/>
            <person name="Oeyen J.P."/>
            <person name="Donath A."/>
            <person name="Petersen M."/>
            <person name="Wilbrandt J."/>
            <person name="Misof B."/>
            <person name="Liedtke D."/>
            <person name="Thamm M."/>
            <person name="Scheiner R."/>
            <person name="Schmitt T."/>
            <person name="Niehuis O."/>
        </authorList>
    </citation>
    <scope>NUCLEOTIDE SEQUENCE</scope>
    <source>
        <strain evidence="1">GBR_01_08_01A</strain>
    </source>
</reference>
<proteinExistence type="predicted"/>
<dbReference type="EMBL" id="JAIFRP010000013">
    <property type="protein sequence ID" value="KAK2586369.1"/>
    <property type="molecule type" value="Genomic_DNA"/>
</dbReference>
<evidence type="ECO:0000313" key="1">
    <source>
        <dbReference type="EMBL" id="KAK2586369.1"/>
    </source>
</evidence>
<organism evidence="1 2">
    <name type="scientific">Odynerus spinipes</name>
    <dbReference type="NCBI Taxonomy" id="1348599"/>
    <lineage>
        <taxon>Eukaryota</taxon>
        <taxon>Metazoa</taxon>
        <taxon>Ecdysozoa</taxon>
        <taxon>Arthropoda</taxon>
        <taxon>Hexapoda</taxon>
        <taxon>Insecta</taxon>
        <taxon>Pterygota</taxon>
        <taxon>Neoptera</taxon>
        <taxon>Endopterygota</taxon>
        <taxon>Hymenoptera</taxon>
        <taxon>Apocrita</taxon>
        <taxon>Aculeata</taxon>
        <taxon>Vespoidea</taxon>
        <taxon>Vespidae</taxon>
        <taxon>Eumeninae</taxon>
        <taxon>Odynerus</taxon>
    </lineage>
</organism>
<reference evidence="1" key="1">
    <citation type="submission" date="2021-08" db="EMBL/GenBank/DDBJ databases">
        <authorList>
            <person name="Misof B."/>
            <person name="Oliver O."/>
            <person name="Podsiadlowski L."/>
            <person name="Donath A."/>
            <person name="Peters R."/>
            <person name="Mayer C."/>
            <person name="Rust J."/>
            <person name="Gunkel S."/>
            <person name="Lesny P."/>
            <person name="Martin S."/>
            <person name="Oeyen J.P."/>
            <person name="Petersen M."/>
            <person name="Panagiotis P."/>
            <person name="Wilbrandt J."/>
            <person name="Tanja T."/>
        </authorList>
    </citation>
    <scope>NUCLEOTIDE SEQUENCE</scope>
    <source>
        <strain evidence="1">GBR_01_08_01A</strain>
        <tissue evidence="1">Thorax + abdomen</tissue>
    </source>
</reference>